<evidence type="ECO:0000313" key="2">
    <source>
        <dbReference type="Proteomes" id="UP000006055"/>
    </source>
</evidence>
<organism evidence="1 2">
    <name type="scientific">Desulfomonile tiedjei (strain ATCC 49306 / DSM 6799 / DCB-1)</name>
    <dbReference type="NCBI Taxonomy" id="706587"/>
    <lineage>
        <taxon>Bacteria</taxon>
        <taxon>Pseudomonadati</taxon>
        <taxon>Thermodesulfobacteriota</taxon>
        <taxon>Desulfomonilia</taxon>
        <taxon>Desulfomonilales</taxon>
        <taxon>Desulfomonilaceae</taxon>
        <taxon>Desulfomonile</taxon>
    </lineage>
</organism>
<reference evidence="2" key="1">
    <citation type="submission" date="2012-06" db="EMBL/GenBank/DDBJ databases">
        <title>Complete sequence of chromosome of Desulfomonile tiedjei DSM 6799.</title>
        <authorList>
            <person name="Lucas S."/>
            <person name="Copeland A."/>
            <person name="Lapidus A."/>
            <person name="Glavina del Rio T."/>
            <person name="Dalin E."/>
            <person name="Tice H."/>
            <person name="Bruce D."/>
            <person name="Goodwin L."/>
            <person name="Pitluck S."/>
            <person name="Peters L."/>
            <person name="Ovchinnikova G."/>
            <person name="Zeytun A."/>
            <person name="Lu M."/>
            <person name="Kyrpides N."/>
            <person name="Mavromatis K."/>
            <person name="Ivanova N."/>
            <person name="Brettin T."/>
            <person name="Detter J.C."/>
            <person name="Han C."/>
            <person name="Larimer F."/>
            <person name="Land M."/>
            <person name="Hauser L."/>
            <person name="Markowitz V."/>
            <person name="Cheng J.-F."/>
            <person name="Hugenholtz P."/>
            <person name="Woyke T."/>
            <person name="Wu D."/>
            <person name="Spring S."/>
            <person name="Schroeder M."/>
            <person name="Brambilla E."/>
            <person name="Klenk H.-P."/>
            <person name="Eisen J.A."/>
        </authorList>
    </citation>
    <scope>NUCLEOTIDE SEQUENCE [LARGE SCALE GENOMIC DNA]</scope>
    <source>
        <strain evidence="2">ATCC 49306 / DSM 6799 / DCB-1</strain>
    </source>
</reference>
<sequence>MLHKSCRLIGEGNSKRIHHFVSNSSMRQGNNLVNYAHYRNHSVTRGRENLNSAITSFRLYKIPPTPLY</sequence>
<dbReference type="STRING" id="706587.Desti_2139"/>
<proteinExistence type="predicted"/>
<dbReference type="KEGG" id="dti:Desti_2139"/>
<protein>
    <submittedName>
        <fullName evidence="1">Uncharacterized protein</fullName>
    </submittedName>
</protein>
<name>I4C5J6_DESTA</name>
<accession>I4C5J6</accession>
<evidence type="ECO:0000313" key="1">
    <source>
        <dbReference type="EMBL" id="AFM24837.1"/>
    </source>
</evidence>
<dbReference type="AlphaFoldDB" id="I4C5J6"/>
<dbReference type="HOGENOM" id="CLU_2787115_0_0_7"/>
<dbReference type="EMBL" id="CP003360">
    <property type="protein sequence ID" value="AFM24837.1"/>
    <property type="molecule type" value="Genomic_DNA"/>
</dbReference>
<dbReference type="Proteomes" id="UP000006055">
    <property type="component" value="Chromosome"/>
</dbReference>
<gene>
    <name evidence="1" type="ordered locus">Desti_2139</name>
</gene>
<keyword evidence="2" id="KW-1185">Reference proteome</keyword>